<evidence type="ECO:0000256" key="7">
    <source>
        <dbReference type="ARBA" id="ARBA00023098"/>
    </source>
</evidence>
<sequence>MLDIAAFVMICLSAVYFIMPAYIANISGLAFGGTTPIDFGKKFADCRRIIGDGVTWKGLVFGTITGTLIGAIEGVLIWDPVYGLVVGFLLSFGALLGDAAGSFIKRRLGIGKGKPAPILDQLDFIAGALLLALLYTTIAIEVIIIIAVLTFIIHIISNIIAYLIGIKDVWY</sequence>
<dbReference type="HAMAP" id="MF_01117">
    <property type="entry name" value="CDP_archaeol_synth"/>
    <property type="match status" value="1"/>
</dbReference>
<comment type="function">
    <text evidence="11">Catalyzes the formation of CDP-2,3-bis-(O-geranylgeranyl)-sn-glycerol (CDP-archaeol) from 2,3-bis-(O-geranylgeranyl)-sn-glycerol 1-phosphate (DGGGP) and CTP. This reaction is the third ether-bond-formation step in the biosynthesis of archaeal membrane lipids.</text>
</comment>
<dbReference type="InterPro" id="IPR002726">
    <property type="entry name" value="CarS_archaea"/>
</dbReference>
<dbReference type="Pfam" id="PF01864">
    <property type="entry name" value="CarS-like"/>
    <property type="match status" value="1"/>
</dbReference>
<proteinExistence type="inferred from homology"/>
<dbReference type="NCBIfam" id="NF003114">
    <property type="entry name" value="PRK04032.1"/>
    <property type="match status" value="1"/>
</dbReference>
<comment type="subcellular location">
    <subcellularLocation>
        <location evidence="11">Cell membrane</location>
        <topology evidence="11">Multi-pass membrane protein</topology>
    </subcellularLocation>
</comment>
<keyword evidence="8 11" id="KW-0472">Membrane</keyword>
<evidence type="ECO:0000256" key="3">
    <source>
        <dbReference type="ARBA" id="ARBA00022679"/>
    </source>
</evidence>
<dbReference type="AlphaFoldDB" id="A0A366MFI5"/>
<keyword evidence="6 11" id="KW-1133">Transmembrane helix</keyword>
<dbReference type="Proteomes" id="UP000253099">
    <property type="component" value="Unassembled WGS sequence"/>
</dbReference>
<feature type="transmembrane region" description="Helical" evidence="11">
    <location>
        <begin position="6"/>
        <end position="33"/>
    </location>
</feature>
<gene>
    <name evidence="11" type="primary">carS</name>
    <name evidence="12" type="ORF">ALNOE001_00820</name>
</gene>
<keyword evidence="9 11" id="KW-0594">Phospholipid biosynthesis</keyword>
<keyword evidence="2 11" id="KW-0444">Lipid biosynthesis</keyword>
<protein>
    <recommendedName>
        <fullName evidence="11">CDP-archaeol synthase</fullName>
        <ecNumber evidence="11">2.7.7.67</ecNumber>
    </recommendedName>
    <alternativeName>
        <fullName evidence="11">CDP-2,3-bis-(O-geranylgeranyl)-sn-glycerol synthase</fullName>
    </alternativeName>
</protein>
<comment type="pathway">
    <text evidence="11">Membrane lipid metabolism; glycerophospholipid metabolism.</text>
</comment>
<keyword evidence="10 11" id="KW-1208">Phospholipid metabolism</keyword>
<name>A0A366MFI5_9EURY</name>
<comment type="cofactor">
    <cofactor evidence="11">
        <name>Mg(2+)</name>
        <dbReference type="ChEBI" id="CHEBI:18420"/>
    </cofactor>
</comment>
<evidence type="ECO:0000256" key="6">
    <source>
        <dbReference type="ARBA" id="ARBA00022989"/>
    </source>
</evidence>
<evidence type="ECO:0000256" key="2">
    <source>
        <dbReference type="ARBA" id="ARBA00022516"/>
    </source>
</evidence>
<evidence type="ECO:0000256" key="4">
    <source>
        <dbReference type="ARBA" id="ARBA00022692"/>
    </source>
</evidence>
<dbReference type="PANTHER" id="PTHR39650">
    <property type="entry name" value="CDP-ARCHAEOL SYNTHASE"/>
    <property type="match status" value="1"/>
</dbReference>
<evidence type="ECO:0000256" key="9">
    <source>
        <dbReference type="ARBA" id="ARBA00023209"/>
    </source>
</evidence>
<evidence type="ECO:0000313" key="13">
    <source>
        <dbReference type="Proteomes" id="UP000253099"/>
    </source>
</evidence>
<dbReference type="GO" id="GO:0046474">
    <property type="term" value="P:glycerophospholipid biosynthetic process"/>
    <property type="evidence" value="ECO:0007669"/>
    <property type="project" value="UniProtKB-UniRule"/>
</dbReference>
<evidence type="ECO:0000256" key="5">
    <source>
        <dbReference type="ARBA" id="ARBA00022842"/>
    </source>
</evidence>
<accession>A0A366MFI5</accession>
<keyword evidence="1 11" id="KW-1003">Cell membrane</keyword>
<dbReference type="GO" id="GO:0043338">
    <property type="term" value="F:CDP-2,3-bis-(O-geranylgeranyl)-sn-glycerol synthase activity"/>
    <property type="evidence" value="ECO:0007669"/>
    <property type="project" value="UniProtKB-EC"/>
</dbReference>
<evidence type="ECO:0000313" key="12">
    <source>
        <dbReference type="EMBL" id="RBQ24440.1"/>
    </source>
</evidence>
<feature type="transmembrane region" description="Helical" evidence="11">
    <location>
        <begin position="116"/>
        <end position="136"/>
    </location>
</feature>
<evidence type="ECO:0000256" key="10">
    <source>
        <dbReference type="ARBA" id="ARBA00023264"/>
    </source>
</evidence>
<feature type="transmembrane region" description="Helical" evidence="11">
    <location>
        <begin position="54"/>
        <end position="78"/>
    </location>
</feature>
<keyword evidence="13" id="KW-1185">Reference proteome</keyword>
<evidence type="ECO:0000256" key="8">
    <source>
        <dbReference type="ARBA" id="ARBA00023136"/>
    </source>
</evidence>
<dbReference type="GO" id="GO:0005886">
    <property type="term" value="C:plasma membrane"/>
    <property type="evidence" value="ECO:0007669"/>
    <property type="project" value="UniProtKB-SubCell"/>
</dbReference>
<dbReference type="EMBL" id="NIZT01000003">
    <property type="protein sequence ID" value="RBQ24440.1"/>
    <property type="molecule type" value="Genomic_DNA"/>
</dbReference>
<feature type="transmembrane region" description="Helical" evidence="11">
    <location>
        <begin position="142"/>
        <end position="165"/>
    </location>
</feature>
<keyword evidence="3 11" id="KW-0808">Transferase</keyword>
<keyword evidence="7 11" id="KW-0443">Lipid metabolism</keyword>
<reference evidence="12 13" key="1">
    <citation type="submission" date="2018-06" db="EMBL/GenBank/DDBJ databases">
        <title>Genomic insight into two independent archaeal endosymbiosis events.</title>
        <authorList>
            <person name="Lind A.E."/>
            <person name="Lewis W.H."/>
            <person name="Spang A."/>
            <person name="Guy L."/>
            <person name="Embley M.T."/>
            <person name="Ettema T.J.G."/>
        </authorList>
    </citation>
    <scope>NUCLEOTIDE SEQUENCE [LARGE SCALE GENOMIC DNA]</scope>
    <source>
        <strain evidence="12">NOE</strain>
    </source>
</reference>
<dbReference type="EC" id="2.7.7.67" evidence="11"/>
<comment type="catalytic activity">
    <reaction evidence="11">
        <text>2,3-bis-O-(geranylgeranyl)-sn-glycerol 1-phosphate + CTP + H(+) = CDP-2,3-bis-O-(geranylgeranyl)-sn-glycerol + diphosphate</text>
        <dbReference type="Rhea" id="RHEA:25690"/>
        <dbReference type="ChEBI" id="CHEBI:15378"/>
        <dbReference type="ChEBI" id="CHEBI:33019"/>
        <dbReference type="ChEBI" id="CHEBI:37563"/>
        <dbReference type="ChEBI" id="CHEBI:58837"/>
        <dbReference type="ChEBI" id="CHEBI:58838"/>
        <dbReference type="EC" id="2.7.7.67"/>
    </reaction>
</comment>
<organism evidence="12 13">
    <name type="scientific">Candidatus Methanobinarius endosymbioticus</name>
    <dbReference type="NCBI Taxonomy" id="2006182"/>
    <lineage>
        <taxon>Archaea</taxon>
        <taxon>Methanobacteriati</taxon>
        <taxon>Methanobacteriota</taxon>
        <taxon>Methanomada group</taxon>
        <taxon>Methanobacteria</taxon>
        <taxon>Methanobacteriales</taxon>
        <taxon>Methanobacteriaceae</taxon>
        <taxon>Candidatus Methanobinarius</taxon>
    </lineage>
</organism>
<evidence type="ECO:0000256" key="11">
    <source>
        <dbReference type="HAMAP-Rule" id="MF_01117"/>
    </source>
</evidence>
<dbReference type="InterPro" id="IPR032690">
    <property type="entry name" value="CarS"/>
</dbReference>
<comment type="similarity">
    <text evidence="11">Belongs to the CDP-archaeol synthase family.</text>
</comment>
<feature type="transmembrane region" description="Helical" evidence="11">
    <location>
        <begin position="84"/>
        <end position="104"/>
    </location>
</feature>
<keyword evidence="5 11" id="KW-0460">Magnesium</keyword>
<dbReference type="UniPathway" id="UPA00940"/>
<comment type="caution">
    <text evidence="12">The sequence shown here is derived from an EMBL/GenBank/DDBJ whole genome shotgun (WGS) entry which is preliminary data.</text>
</comment>
<keyword evidence="4 11" id="KW-0812">Transmembrane</keyword>
<evidence type="ECO:0000256" key="1">
    <source>
        <dbReference type="ARBA" id="ARBA00022475"/>
    </source>
</evidence>
<dbReference type="PANTHER" id="PTHR39650:SF1">
    <property type="entry name" value="CDP-ARCHAEOL SYNTHASE"/>
    <property type="match status" value="1"/>
</dbReference>